<proteinExistence type="predicted"/>
<feature type="non-terminal residue" evidence="1">
    <location>
        <position position="234"/>
    </location>
</feature>
<feature type="non-terminal residue" evidence="1">
    <location>
        <position position="1"/>
    </location>
</feature>
<protein>
    <submittedName>
        <fullName evidence="1">Uncharacterized protein</fullName>
    </submittedName>
</protein>
<dbReference type="EMBL" id="UINC01220427">
    <property type="protein sequence ID" value="SVE48335.1"/>
    <property type="molecule type" value="Genomic_DNA"/>
</dbReference>
<reference evidence="1" key="1">
    <citation type="submission" date="2018-05" db="EMBL/GenBank/DDBJ databases">
        <authorList>
            <person name="Lanie J.A."/>
            <person name="Ng W.-L."/>
            <person name="Kazmierczak K.M."/>
            <person name="Andrzejewski T.M."/>
            <person name="Davidsen T.M."/>
            <person name="Wayne K.J."/>
            <person name="Tettelin H."/>
            <person name="Glass J.I."/>
            <person name="Rusch D."/>
            <person name="Podicherti R."/>
            <person name="Tsui H.-C.T."/>
            <person name="Winkler M.E."/>
        </authorList>
    </citation>
    <scope>NUCLEOTIDE SEQUENCE</scope>
</reference>
<gene>
    <name evidence="1" type="ORF">METZ01_LOCUS501189</name>
</gene>
<accession>A0A383DVV4</accession>
<evidence type="ECO:0000313" key="1">
    <source>
        <dbReference type="EMBL" id="SVE48335.1"/>
    </source>
</evidence>
<dbReference type="AlphaFoldDB" id="A0A383DVV4"/>
<name>A0A383DVV4_9ZZZZ</name>
<sequence>ARASPELLGAMRKQAISLTRPLDFTEVVDFGQLKRLGLVSLVSIAFFLAINSRWEVHMQLLFQRLLGQDIEYPTDTTIISTSGNFIIKSEDSVKIEVEVKGKNPEQGILFVLDDGEDDWTELEIERVHGKSYARERTEVIKNFRYKVKIGDDLSDEYTVSISPKPEPISKTITLSYADYLERKDTVEESLKLTVPADTTIKWSLRCEPAIRALKVTIGETSIMADISGNGTQAV</sequence>
<organism evidence="1">
    <name type="scientific">marine metagenome</name>
    <dbReference type="NCBI Taxonomy" id="408172"/>
    <lineage>
        <taxon>unclassified sequences</taxon>
        <taxon>metagenomes</taxon>
        <taxon>ecological metagenomes</taxon>
    </lineage>
</organism>